<dbReference type="EMBL" id="AEYE02000007">
    <property type="protein sequence ID" value="EPE99305.1"/>
    <property type="molecule type" value="Genomic_DNA"/>
</dbReference>
<feature type="signal peptide" evidence="1">
    <location>
        <begin position="1"/>
        <end position="23"/>
    </location>
</feature>
<feature type="chain" id="PRO_5004509291" evidence="1">
    <location>
        <begin position="24"/>
        <end position="89"/>
    </location>
</feature>
<evidence type="ECO:0000313" key="2">
    <source>
        <dbReference type="EMBL" id="EPE99305.1"/>
    </source>
</evidence>
<organism evidence="2 3">
    <name type="scientific">Rhizobium grahamii CCGE 502</name>
    <dbReference type="NCBI Taxonomy" id="990285"/>
    <lineage>
        <taxon>Bacteria</taxon>
        <taxon>Pseudomonadati</taxon>
        <taxon>Pseudomonadota</taxon>
        <taxon>Alphaproteobacteria</taxon>
        <taxon>Hyphomicrobiales</taxon>
        <taxon>Rhizobiaceae</taxon>
        <taxon>Rhizobium/Agrobacterium group</taxon>
        <taxon>Rhizobium</taxon>
    </lineage>
</organism>
<dbReference type="eggNOG" id="ENOG50312JN">
    <property type="taxonomic scope" value="Bacteria"/>
</dbReference>
<comment type="caution">
    <text evidence="2">The sequence shown here is derived from an EMBL/GenBank/DDBJ whole genome shotgun (WGS) entry which is preliminary data.</text>
</comment>
<protein>
    <submittedName>
        <fullName evidence="2">Uncharacterized protein</fullName>
    </submittedName>
</protein>
<name>S3HMJ8_9HYPH</name>
<dbReference type="HOGENOM" id="CLU_189198_0_0_5"/>
<dbReference type="RefSeq" id="WP_016553198.1">
    <property type="nucleotide sequence ID" value="NZ_AEYE02000007.1"/>
</dbReference>
<keyword evidence="1" id="KW-0732">Signal</keyword>
<dbReference type="Proteomes" id="UP000014411">
    <property type="component" value="Unassembled WGS sequence"/>
</dbReference>
<evidence type="ECO:0000256" key="1">
    <source>
        <dbReference type="SAM" id="SignalP"/>
    </source>
</evidence>
<gene>
    <name evidence="2" type="ORF">RGCCGE502_05639</name>
</gene>
<dbReference type="AlphaFoldDB" id="S3HMJ8"/>
<evidence type="ECO:0000313" key="3">
    <source>
        <dbReference type="Proteomes" id="UP000014411"/>
    </source>
</evidence>
<reference evidence="2 3" key="1">
    <citation type="journal article" date="2012" name="J. Bacteriol.">
        <title>Genome sequence of Rhizobium grahamii CCGE502, a broad-host-range symbiont with low nodulation competitiveness in Phaseolus vulgaris.</title>
        <authorList>
            <person name="Althabegoiti M.J."/>
            <person name="Lozano L."/>
            <person name="Torres-Tejerizo G."/>
            <person name="Ormeno-Orrillo E."/>
            <person name="Rogel M.A."/>
            <person name="Gonzalez V."/>
            <person name="Martinez-Romero E."/>
        </authorList>
    </citation>
    <scope>NUCLEOTIDE SEQUENCE [LARGE SCALE GENOMIC DNA]</scope>
    <source>
        <strain evidence="2 3">CCGE 502</strain>
    </source>
</reference>
<dbReference type="STRING" id="990285.RGCCGE502_05639"/>
<proteinExistence type="predicted"/>
<keyword evidence="3" id="KW-1185">Reference proteome</keyword>
<sequence>MVGRLPLSLVFATAALPTLGAVAIDPTTVTCKDYNAASHDGMVEIGSTVRQALKDDPKLGKLSQGNLLVAINNACEAHKDAKLIDALHM</sequence>
<accession>S3HMJ8</accession>